<name>A0AAD1SNW4_PELCU</name>
<dbReference type="AlphaFoldDB" id="A0AAD1SNW4"/>
<organism evidence="2 3">
    <name type="scientific">Pelobates cultripes</name>
    <name type="common">Western spadefoot toad</name>
    <dbReference type="NCBI Taxonomy" id="61616"/>
    <lineage>
        <taxon>Eukaryota</taxon>
        <taxon>Metazoa</taxon>
        <taxon>Chordata</taxon>
        <taxon>Craniata</taxon>
        <taxon>Vertebrata</taxon>
        <taxon>Euteleostomi</taxon>
        <taxon>Amphibia</taxon>
        <taxon>Batrachia</taxon>
        <taxon>Anura</taxon>
        <taxon>Pelobatoidea</taxon>
        <taxon>Pelobatidae</taxon>
        <taxon>Pelobates</taxon>
    </lineage>
</organism>
<sequence>MATHSHTPTSPVRIYQRTQGSVTAAALHASPQRGKFQLRHAGRNPNAVPRPQEQHHHRRSEIPVRYYMTGPQTSKRNPHIFCSQPQAAHTQRDKQMPDGILRNQVLYVARRKWCGVAEFDCARIARHQQ</sequence>
<keyword evidence="3" id="KW-1185">Reference proteome</keyword>
<evidence type="ECO:0000256" key="1">
    <source>
        <dbReference type="SAM" id="MobiDB-lite"/>
    </source>
</evidence>
<accession>A0AAD1SNW4</accession>
<dbReference type="Proteomes" id="UP001295444">
    <property type="component" value="Chromosome 07"/>
</dbReference>
<feature type="region of interest" description="Disordered" evidence="1">
    <location>
        <begin position="41"/>
        <end position="64"/>
    </location>
</feature>
<protein>
    <submittedName>
        <fullName evidence="2">Uncharacterized protein</fullName>
    </submittedName>
</protein>
<proteinExistence type="predicted"/>
<dbReference type="EMBL" id="OW240918">
    <property type="protein sequence ID" value="CAH2306827.1"/>
    <property type="molecule type" value="Genomic_DNA"/>
</dbReference>
<reference evidence="2" key="1">
    <citation type="submission" date="2022-03" db="EMBL/GenBank/DDBJ databases">
        <authorList>
            <person name="Alioto T."/>
            <person name="Alioto T."/>
            <person name="Gomez Garrido J."/>
        </authorList>
    </citation>
    <scope>NUCLEOTIDE SEQUENCE</scope>
</reference>
<evidence type="ECO:0000313" key="2">
    <source>
        <dbReference type="EMBL" id="CAH2306827.1"/>
    </source>
</evidence>
<gene>
    <name evidence="2" type="ORF">PECUL_23A030376</name>
</gene>
<evidence type="ECO:0000313" key="3">
    <source>
        <dbReference type="Proteomes" id="UP001295444"/>
    </source>
</evidence>